<dbReference type="Proteomes" id="UP000003835">
    <property type="component" value="Unassembled WGS sequence"/>
</dbReference>
<proteinExistence type="predicted"/>
<organism evidence="1 2">
    <name type="scientific">Coleofasciculus chthonoplastes PCC 7420</name>
    <dbReference type="NCBI Taxonomy" id="118168"/>
    <lineage>
        <taxon>Bacteria</taxon>
        <taxon>Bacillati</taxon>
        <taxon>Cyanobacteriota</taxon>
        <taxon>Cyanophyceae</taxon>
        <taxon>Coleofasciculales</taxon>
        <taxon>Coleofasciculaceae</taxon>
        <taxon>Coleofasciculus</taxon>
    </lineage>
</organism>
<dbReference type="HOGENOM" id="CLU_2750811_0_0_3"/>
<protein>
    <submittedName>
        <fullName evidence="1">Uncharacterized protein</fullName>
    </submittedName>
</protein>
<reference evidence="1 2" key="1">
    <citation type="submission" date="2008-07" db="EMBL/GenBank/DDBJ databases">
        <authorList>
            <person name="Tandeau de Marsac N."/>
            <person name="Ferriera S."/>
            <person name="Johnson J."/>
            <person name="Kravitz S."/>
            <person name="Beeson K."/>
            <person name="Sutton G."/>
            <person name="Rogers Y.-H."/>
            <person name="Friedman R."/>
            <person name="Frazier M."/>
            <person name="Venter J.C."/>
        </authorList>
    </citation>
    <scope>NUCLEOTIDE SEQUENCE [LARGE SCALE GENOMIC DNA]</scope>
    <source>
        <strain evidence="1 2">PCC 7420</strain>
    </source>
</reference>
<keyword evidence="2" id="KW-1185">Reference proteome</keyword>
<sequence length="70" mass="7791">MVTLHLAQGNLVCRGGFHHYCCLLYPDTTQPALSSLSFKTLSDKLKTAYNLRSMTSSVSEQETRDSLLNP</sequence>
<evidence type="ECO:0000313" key="2">
    <source>
        <dbReference type="Proteomes" id="UP000003835"/>
    </source>
</evidence>
<accession>B4VH26</accession>
<evidence type="ECO:0000313" key="1">
    <source>
        <dbReference type="EMBL" id="EDX78526.1"/>
    </source>
</evidence>
<dbReference type="STRING" id="118168.MC7420_7179"/>
<dbReference type="EMBL" id="DS989841">
    <property type="protein sequence ID" value="EDX78526.1"/>
    <property type="molecule type" value="Genomic_DNA"/>
</dbReference>
<dbReference type="AlphaFoldDB" id="B4VH26"/>
<name>B4VH26_9CYAN</name>
<gene>
    <name evidence="1" type="ORF">MC7420_7179</name>
</gene>